<name>A0ABW9ZY51_9BACT</name>
<sequence>MKKTVLIVSIIAITMVAFYSCTKNTNESVTEEQAVQNLVSSGNFIAFTGHFISDFSALMQYHRSSAVLADKTGFLAQVKLASGDGNALSGAYRSFALNYETAMGLKNRIDNDLLGLLNQHKFLLRFSEEQVQRIIVKAIDEGVHSADQRWVDVKRSFRFDRGMAYDGRTTASNGLRTTGTNRMEAILSLDEVWACVKSALGLGTASIIGIAGVTKLAEQGIQQVVITASKWIAERAGWWGLAITLIDFGVCIYNETKD</sequence>
<comment type="caution">
    <text evidence="2">The sequence shown here is derived from an EMBL/GenBank/DDBJ whole genome shotgun (WGS) entry which is preliminary data.</text>
</comment>
<protein>
    <recommendedName>
        <fullName evidence="4">DUF4856 domain-containing protein</fullName>
    </recommendedName>
</protein>
<feature type="chain" id="PRO_5045066805" description="DUF4856 domain-containing protein" evidence="1">
    <location>
        <begin position="20"/>
        <end position="258"/>
    </location>
</feature>
<keyword evidence="1" id="KW-0732">Signal</keyword>
<dbReference type="RefSeq" id="WP_161819460.1">
    <property type="nucleotide sequence ID" value="NZ_JAACJS010000015.1"/>
</dbReference>
<reference evidence="2 3" key="1">
    <citation type="submission" date="2020-01" db="EMBL/GenBank/DDBJ databases">
        <title>Genome analysis.</title>
        <authorList>
            <person name="Wu S."/>
            <person name="Wang G."/>
        </authorList>
    </citation>
    <scope>NUCLEOTIDE SEQUENCE [LARGE SCALE GENOMIC DNA]</scope>
    <source>
        <strain evidence="2 3">SYL130</strain>
    </source>
</reference>
<evidence type="ECO:0000313" key="2">
    <source>
        <dbReference type="EMBL" id="NCI51169.1"/>
    </source>
</evidence>
<evidence type="ECO:0008006" key="4">
    <source>
        <dbReference type="Google" id="ProtNLM"/>
    </source>
</evidence>
<gene>
    <name evidence="2" type="ORF">GWC95_14650</name>
</gene>
<feature type="signal peptide" evidence="1">
    <location>
        <begin position="1"/>
        <end position="19"/>
    </location>
</feature>
<dbReference type="Proteomes" id="UP000753802">
    <property type="component" value="Unassembled WGS sequence"/>
</dbReference>
<evidence type="ECO:0000313" key="3">
    <source>
        <dbReference type="Proteomes" id="UP000753802"/>
    </source>
</evidence>
<organism evidence="2 3">
    <name type="scientific">Sediminibacterium roseum</name>
    <dbReference type="NCBI Taxonomy" id="1978412"/>
    <lineage>
        <taxon>Bacteria</taxon>
        <taxon>Pseudomonadati</taxon>
        <taxon>Bacteroidota</taxon>
        <taxon>Chitinophagia</taxon>
        <taxon>Chitinophagales</taxon>
        <taxon>Chitinophagaceae</taxon>
        <taxon>Sediminibacterium</taxon>
    </lineage>
</organism>
<accession>A0ABW9ZY51</accession>
<dbReference type="PROSITE" id="PS51257">
    <property type="entry name" value="PROKAR_LIPOPROTEIN"/>
    <property type="match status" value="1"/>
</dbReference>
<proteinExistence type="predicted"/>
<evidence type="ECO:0000256" key="1">
    <source>
        <dbReference type="SAM" id="SignalP"/>
    </source>
</evidence>
<keyword evidence="3" id="KW-1185">Reference proteome</keyword>
<dbReference type="EMBL" id="JAACJS010000015">
    <property type="protein sequence ID" value="NCI51169.1"/>
    <property type="molecule type" value="Genomic_DNA"/>
</dbReference>